<protein>
    <submittedName>
        <fullName evidence="6">LPS export ABC transporter protein LptC</fullName>
    </submittedName>
</protein>
<keyword evidence="3" id="KW-0812">Transmembrane</keyword>
<keyword evidence="5" id="KW-0472">Membrane</keyword>
<dbReference type="PANTHER" id="PTHR37481">
    <property type="entry name" value="LIPOPOLYSACCHARIDE EXPORT SYSTEM PROTEIN LPTC"/>
    <property type="match status" value="1"/>
</dbReference>
<accession>A0A4R7PB14</accession>
<evidence type="ECO:0000256" key="5">
    <source>
        <dbReference type="ARBA" id="ARBA00023136"/>
    </source>
</evidence>
<dbReference type="GO" id="GO:0030288">
    <property type="term" value="C:outer membrane-bounded periplasmic space"/>
    <property type="evidence" value="ECO:0007669"/>
    <property type="project" value="TreeGrafter"/>
</dbReference>
<dbReference type="Pfam" id="PF06835">
    <property type="entry name" value="LptC"/>
    <property type="match status" value="1"/>
</dbReference>
<dbReference type="GO" id="GO:0017089">
    <property type="term" value="F:glycolipid transfer activity"/>
    <property type="evidence" value="ECO:0007669"/>
    <property type="project" value="TreeGrafter"/>
</dbReference>
<name>A0A4R7PB14_9GAMM</name>
<evidence type="ECO:0000256" key="4">
    <source>
        <dbReference type="ARBA" id="ARBA00022989"/>
    </source>
</evidence>
<reference evidence="6 7" key="1">
    <citation type="submission" date="2019-03" db="EMBL/GenBank/DDBJ databases">
        <title>Genomic Encyclopedia of Type Strains, Phase IV (KMG-IV): sequencing the most valuable type-strain genomes for metagenomic binning, comparative biology and taxonomic classification.</title>
        <authorList>
            <person name="Goeker M."/>
        </authorList>
    </citation>
    <scope>NUCLEOTIDE SEQUENCE [LARGE SCALE GENOMIC DNA]</scope>
    <source>
        <strain evidence="6 7">DSM 26377</strain>
    </source>
</reference>
<dbReference type="InterPro" id="IPR026265">
    <property type="entry name" value="LptC"/>
</dbReference>
<sequence length="183" mass="20141">MNRLVVPGIAVLLLALAFFGFRGEDSPSEGNATTSEQPRYVLRGAEWSSFNENGVLEFQGSATNIDYFDDESARLRTFALSVFGAKGAPWTATAPEGYSPPGQRERLQLLGGVEGKGRWPDGEEMVFSTPQLWVDTKAETITTDEKVDLKSKSRTASARGLKVTGPKQEMSLLHEVEMHYVPR</sequence>
<evidence type="ECO:0000256" key="3">
    <source>
        <dbReference type="ARBA" id="ARBA00022692"/>
    </source>
</evidence>
<dbReference type="InterPro" id="IPR052363">
    <property type="entry name" value="LPS_export_LptC"/>
</dbReference>
<dbReference type="AlphaFoldDB" id="A0A4R7PB14"/>
<evidence type="ECO:0000313" key="7">
    <source>
        <dbReference type="Proteomes" id="UP000295341"/>
    </source>
</evidence>
<keyword evidence="4" id="KW-1133">Transmembrane helix</keyword>
<dbReference type="GO" id="GO:0005886">
    <property type="term" value="C:plasma membrane"/>
    <property type="evidence" value="ECO:0007669"/>
    <property type="project" value="InterPro"/>
</dbReference>
<dbReference type="GO" id="GO:0015221">
    <property type="term" value="F:lipopolysaccharide transmembrane transporter activity"/>
    <property type="evidence" value="ECO:0007669"/>
    <property type="project" value="InterPro"/>
</dbReference>
<dbReference type="RefSeq" id="WP_162850958.1">
    <property type="nucleotide sequence ID" value="NZ_MWIN01000023.1"/>
</dbReference>
<evidence type="ECO:0000256" key="2">
    <source>
        <dbReference type="ARBA" id="ARBA00022519"/>
    </source>
</evidence>
<evidence type="ECO:0000256" key="1">
    <source>
        <dbReference type="ARBA" id="ARBA00022475"/>
    </source>
</evidence>
<dbReference type="NCBIfam" id="TIGR04409">
    <property type="entry name" value="LptC_YrbK"/>
    <property type="match status" value="1"/>
</dbReference>
<keyword evidence="7" id="KW-1185">Reference proteome</keyword>
<dbReference type="PANTHER" id="PTHR37481:SF1">
    <property type="entry name" value="LIPOPOLYSACCHARIDE EXPORT SYSTEM PROTEIN LPTC"/>
    <property type="match status" value="1"/>
</dbReference>
<organism evidence="6 7">
    <name type="scientific">Panacagrimonas perspica</name>
    <dbReference type="NCBI Taxonomy" id="381431"/>
    <lineage>
        <taxon>Bacteria</taxon>
        <taxon>Pseudomonadati</taxon>
        <taxon>Pseudomonadota</taxon>
        <taxon>Gammaproteobacteria</taxon>
        <taxon>Nevskiales</taxon>
        <taxon>Nevskiaceae</taxon>
        <taxon>Panacagrimonas</taxon>
    </lineage>
</organism>
<dbReference type="Gene3D" id="2.60.450.10">
    <property type="entry name" value="Lipopolysaccharide (LPS) transport protein A like domain"/>
    <property type="match status" value="1"/>
</dbReference>
<keyword evidence="1" id="KW-1003">Cell membrane</keyword>
<keyword evidence="2" id="KW-0997">Cell inner membrane</keyword>
<gene>
    <name evidence="6" type="ORF">DFR24_0188</name>
</gene>
<dbReference type="InterPro" id="IPR010664">
    <property type="entry name" value="LipoPS_assembly_LptC-rel"/>
</dbReference>
<dbReference type="EMBL" id="SOBT01000008">
    <property type="protein sequence ID" value="TDU30832.1"/>
    <property type="molecule type" value="Genomic_DNA"/>
</dbReference>
<dbReference type="Proteomes" id="UP000295341">
    <property type="component" value="Unassembled WGS sequence"/>
</dbReference>
<proteinExistence type="predicted"/>
<evidence type="ECO:0000313" key="6">
    <source>
        <dbReference type="EMBL" id="TDU30832.1"/>
    </source>
</evidence>
<comment type="caution">
    <text evidence="6">The sequence shown here is derived from an EMBL/GenBank/DDBJ whole genome shotgun (WGS) entry which is preliminary data.</text>
</comment>